<feature type="domain" description="AMP-dependent synthetase/ligase" evidence="1">
    <location>
        <begin position="7"/>
        <end position="220"/>
    </location>
</feature>
<comment type="caution">
    <text evidence="2">The sequence shown here is derived from an EMBL/GenBank/DDBJ whole genome shotgun (WGS) entry which is preliminary data.</text>
</comment>
<evidence type="ECO:0000313" key="3">
    <source>
        <dbReference type="Proteomes" id="UP001189429"/>
    </source>
</evidence>
<reference evidence="2" key="1">
    <citation type="submission" date="2023-10" db="EMBL/GenBank/DDBJ databases">
        <authorList>
            <person name="Chen Y."/>
            <person name="Shah S."/>
            <person name="Dougan E. K."/>
            <person name="Thang M."/>
            <person name="Chan C."/>
        </authorList>
    </citation>
    <scope>NUCLEOTIDE SEQUENCE [LARGE SCALE GENOMIC DNA]</scope>
</reference>
<proteinExistence type="predicted"/>
<evidence type="ECO:0000313" key="2">
    <source>
        <dbReference type="EMBL" id="CAK0827096.1"/>
    </source>
</evidence>
<dbReference type="EMBL" id="CAUYUJ010009555">
    <property type="protein sequence ID" value="CAK0827096.1"/>
    <property type="molecule type" value="Genomic_DNA"/>
</dbReference>
<dbReference type="Pfam" id="PF00501">
    <property type="entry name" value="AMP-binding"/>
    <property type="match status" value="1"/>
</dbReference>
<dbReference type="PANTHER" id="PTHR45527:SF1">
    <property type="entry name" value="FATTY ACID SYNTHASE"/>
    <property type="match status" value="1"/>
</dbReference>
<name>A0ABN9S5J7_9DINO</name>
<dbReference type="SUPFAM" id="SSF56801">
    <property type="entry name" value="Acetyl-CoA synthetase-like"/>
    <property type="match status" value="1"/>
</dbReference>
<organism evidence="2 3">
    <name type="scientific">Prorocentrum cordatum</name>
    <dbReference type="NCBI Taxonomy" id="2364126"/>
    <lineage>
        <taxon>Eukaryota</taxon>
        <taxon>Sar</taxon>
        <taxon>Alveolata</taxon>
        <taxon>Dinophyceae</taxon>
        <taxon>Prorocentrales</taxon>
        <taxon>Prorocentraceae</taxon>
        <taxon>Prorocentrum</taxon>
    </lineage>
</organism>
<keyword evidence="3" id="KW-1185">Reference proteome</keyword>
<dbReference type="PANTHER" id="PTHR45527">
    <property type="entry name" value="NONRIBOSOMAL PEPTIDE SYNTHETASE"/>
    <property type="match status" value="1"/>
</dbReference>
<dbReference type="Gene3D" id="3.40.50.12780">
    <property type="entry name" value="N-terminal domain of ligase-like"/>
    <property type="match status" value="1"/>
</dbReference>
<sequence length="270" mass="29186">MGGGGAVYCFFTSGSTGKPKGIVVEHRGLAHRVAWFQKRWAIRPGECGVLKHSYTFGLSEWEIFWPLSYGATLVLARDGGEKDMEYLHALTESHQIRTQVFVPSVLRAVLEYAALEAQSGGALWPHLQTAITCGEPLPAGLVQQFYDAVPHAQLVNLYGPTEGEMTVWSCPKGEILQLIPIGVPMEGSRVLLRTPGGSLSAIGEPGEIHFGGQFIARGYLGLDALTAEKFVEDTGTRTRGAALDACTPRGTWRSGARRGFWISSAAPTSR</sequence>
<gene>
    <name evidence="2" type="ORF">PCOR1329_LOCUS26716</name>
</gene>
<dbReference type="Proteomes" id="UP001189429">
    <property type="component" value="Unassembled WGS sequence"/>
</dbReference>
<dbReference type="InterPro" id="IPR000873">
    <property type="entry name" value="AMP-dep_synth/lig_dom"/>
</dbReference>
<protein>
    <recommendedName>
        <fullName evidence="1">AMP-dependent synthetase/ligase domain-containing protein</fullName>
    </recommendedName>
</protein>
<evidence type="ECO:0000259" key="1">
    <source>
        <dbReference type="Pfam" id="PF00501"/>
    </source>
</evidence>
<dbReference type="InterPro" id="IPR042099">
    <property type="entry name" value="ANL_N_sf"/>
</dbReference>
<accession>A0ABN9S5J7</accession>